<evidence type="ECO:0000256" key="9">
    <source>
        <dbReference type="ARBA" id="ARBA00023136"/>
    </source>
</evidence>
<feature type="domain" description="Fibronectin type-III" evidence="16">
    <location>
        <begin position="489"/>
        <end position="574"/>
    </location>
</feature>
<dbReference type="EC" id="3.1.3.48" evidence="2"/>
<dbReference type="SMART" id="SM00194">
    <property type="entry name" value="PTPc"/>
    <property type="match status" value="1"/>
</dbReference>
<evidence type="ECO:0000256" key="13">
    <source>
        <dbReference type="SAM" id="Phobius"/>
    </source>
</evidence>
<evidence type="ECO:0000313" key="18">
    <source>
        <dbReference type="Proteomes" id="UP000694427"/>
    </source>
</evidence>
<feature type="domain" description="Fibronectin type-III" evidence="16">
    <location>
        <begin position="138"/>
        <end position="223"/>
    </location>
</feature>
<keyword evidence="8 13" id="KW-1133">Transmembrane helix</keyword>
<dbReference type="PROSITE" id="PS50853">
    <property type="entry name" value="FN3"/>
    <property type="match status" value="8"/>
</dbReference>
<dbReference type="FunFam" id="3.90.190.10:FF:000009">
    <property type="entry name" value="Receptor-type tyrosine-protein phosphatase beta"/>
    <property type="match status" value="1"/>
</dbReference>
<evidence type="ECO:0000256" key="1">
    <source>
        <dbReference type="ARBA" id="ARBA00004479"/>
    </source>
</evidence>
<dbReference type="SMART" id="SM00404">
    <property type="entry name" value="PTPc_motif"/>
    <property type="match status" value="1"/>
</dbReference>
<dbReference type="InterPro" id="IPR029021">
    <property type="entry name" value="Prot-tyrosine_phosphatase-like"/>
</dbReference>
<keyword evidence="7" id="KW-0904">Protein phosphatase</keyword>
<evidence type="ECO:0000256" key="10">
    <source>
        <dbReference type="ARBA" id="ARBA00023180"/>
    </source>
</evidence>
<dbReference type="Ensembl" id="ENSCCRT00010006215.1">
    <property type="protein sequence ID" value="ENSCCRP00010005756.1"/>
    <property type="gene ID" value="ENSCCRG00010002326.1"/>
</dbReference>
<feature type="domain" description="Fibronectin type-III" evidence="16">
    <location>
        <begin position="1007"/>
        <end position="1095"/>
    </location>
</feature>
<dbReference type="Gene3D" id="3.90.190.10">
    <property type="entry name" value="Protein tyrosine phosphatase superfamily"/>
    <property type="match status" value="1"/>
</dbReference>
<keyword evidence="3 13" id="KW-0812">Transmembrane</keyword>
<evidence type="ECO:0000256" key="12">
    <source>
        <dbReference type="ARBA" id="ARBA00051722"/>
    </source>
</evidence>
<keyword evidence="10" id="KW-0325">Glycoprotein</keyword>
<dbReference type="InterPro" id="IPR003595">
    <property type="entry name" value="Tyr_Pase_cat"/>
</dbReference>
<dbReference type="SUPFAM" id="SSF49265">
    <property type="entry name" value="Fibronectin type III"/>
    <property type="match status" value="8"/>
</dbReference>
<dbReference type="InterPro" id="IPR000242">
    <property type="entry name" value="PTP_cat"/>
</dbReference>
<feature type="domain" description="Tyrosine-protein phosphatase" evidence="14">
    <location>
        <begin position="1493"/>
        <end position="1749"/>
    </location>
</feature>
<dbReference type="CDD" id="cd14615">
    <property type="entry name" value="R-PTPc-J"/>
    <property type="match status" value="1"/>
</dbReference>
<evidence type="ECO:0000259" key="14">
    <source>
        <dbReference type="PROSITE" id="PS50055"/>
    </source>
</evidence>
<dbReference type="SUPFAM" id="SSF52799">
    <property type="entry name" value="(Phosphotyrosine protein) phosphatases II"/>
    <property type="match status" value="1"/>
</dbReference>
<feature type="domain" description="Fibronectin type-III" evidence="16">
    <location>
        <begin position="1096"/>
        <end position="1182"/>
    </location>
</feature>
<dbReference type="InterPro" id="IPR013783">
    <property type="entry name" value="Ig-like_fold"/>
</dbReference>
<keyword evidence="4" id="KW-0732">Signal</keyword>
<dbReference type="GO" id="GO:0004725">
    <property type="term" value="F:protein tyrosine phosphatase activity"/>
    <property type="evidence" value="ECO:0007669"/>
    <property type="project" value="UniProtKB-EC"/>
</dbReference>
<dbReference type="Pfam" id="PF18861">
    <property type="entry name" value="PTP_tm"/>
    <property type="match status" value="1"/>
</dbReference>
<dbReference type="CDD" id="cd00063">
    <property type="entry name" value="FN3"/>
    <property type="match status" value="10"/>
</dbReference>
<evidence type="ECO:0000256" key="7">
    <source>
        <dbReference type="ARBA" id="ARBA00022912"/>
    </source>
</evidence>
<dbReference type="PROSITE" id="PS50056">
    <property type="entry name" value="TYR_PHOSPHATASE_2"/>
    <property type="match status" value="1"/>
</dbReference>
<dbReference type="PRINTS" id="PR00700">
    <property type="entry name" value="PRTYPHPHTASE"/>
</dbReference>
<feature type="domain" description="Fibronectin type-III" evidence="16">
    <location>
        <begin position="403"/>
        <end position="488"/>
    </location>
</feature>
<feature type="domain" description="Fibronectin type-III" evidence="16">
    <location>
        <begin position="309"/>
        <end position="402"/>
    </location>
</feature>
<dbReference type="Pfam" id="PF00041">
    <property type="entry name" value="fn3"/>
    <property type="match status" value="10"/>
</dbReference>
<dbReference type="PANTHER" id="PTHR46957:SF5">
    <property type="entry name" value="PROTEIN-TYROSINE-PHOSPHATASE"/>
    <property type="match status" value="1"/>
</dbReference>
<organism evidence="17 18">
    <name type="scientific">Cyprinus carpio</name>
    <name type="common">Common carp</name>
    <dbReference type="NCBI Taxonomy" id="7962"/>
    <lineage>
        <taxon>Eukaryota</taxon>
        <taxon>Metazoa</taxon>
        <taxon>Chordata</taxon>
        <taxon>Craniata</taxon>
        <taxon>Vertebrata</taxon>
        <taxon>Euteleostomi</taxon>
        <taxon>Actinopterygii</taxon>
        <taxon>Neopterygii</taxon>
        <taxon>Teleostei</taxon>
        <taxon>Ostariophysi</taxon>
        <taxon>Cypriniformes</taxon>
        <taxon>Cyprinidae</taxon>
        <taxon>Cyprininae</taxon>
        <taxon>Cyprinus</taxon>
    </lineage>
</organism>
<reference evidence="17" key="2">
    <citation type="submission" date="2025-09" db="UniProtKB">
        <authorList>
            <consortium name="Ensembl"/>
        </authorList>
    </citation>
    <scope>IDENTIFICATION</scope>
</reference>
<evidence type="ECO:0000256" key="2">
    <source>
        <dbReference type="ARBA" id="ARBA00013064"/>
    </source>
</evidence>
<evidence type="ECO:0000313" key="17">
    <source>
        <dbReference type="Ensembl" id="ENSCCRP00010005756.1"/>
    </source>
</evidence>
<name>A0A8C1I7Y9_CYPCA</name>
<evidence type="ECO:0000256" key="4">
    <source>
        <dbReference type="ARBA" id="ARBA00022729"/>
    </source>
</evidence>
<feature type="domain" description="Tyrosine specific protein phosphatases" evidence="15">
    <location>
        <begin position="1667"/>
        <end position="1740"/>
    </location>
</feature>
<dbReference type="InterPro" id="IPR003961">
    <property type="entry name" value="FN3_dom"/>
</dbReference>
<sequence>MIFISTFKLKPLDVICNIVYCWPFTYHMLVLCLLGVECQNKTNATTSDITMFVGDSSSCSVQNFSITSTQTSITVTGLLPGKTYFFRINCSVVCCANLSTTDYSSSLTITQPSSTSVYLNWTGQFPLINQSFTLRPEPVSNLSVQSITVSSVNLNWTLQNGISLYYKVVWGVNLLLTTNQTSILISQLAPGTNYTFSVTSVASDNRTEGRATEISQNTRPAQVENITVLNSSNSSLTVEWPVPLGYVNSYVVSLSGVELNTPLNNTTLTISSVISNLTAGRVYNLTVTTISGVLRNSSNIVLVATKPNPPEAVQVSRQTNVSISLLWLKPLSMDGVTVSYEVSYKSNQPGVNLETLNYTYSLNVTITNLLPGSQYDITVVTIGVKGLRSSYVNLTAYTAPNAVQNLSVSAVSSNSVNLTWLPPTGTLSLFSYNINITSPDQTLSTTSNNYQITPLQPGTQYSCSVRALIMAANIFGPSQLIQCNTKPLPVTNLIASPVGTTEMRLSWSRQSDYKPSYQYNLSVNGERWIQSNNETANVPNLVAGNNYTFTVQTVANGMSSDSVAISAFTGLGKASNISAVGTTQSMRVEWRPPDSTVSLYNVKILLNEAVLKTENRTNATTVVFSDLLPGTQYYVIVTSISGPIMQDSNSVSNATLPTPPGEFVIVRSTNSLNISWARPLNMSSVSHYFQLSYSNSTLNCSQNYSSLTGLLAGVQYNISVRTVGAMGYFSSPKYLTTYTNPSAVTDLKVTGYTETSINLSWQQFDVQQSGYSYLLTITHPNGTADQRTVSNTSVLLLSLQSARQYNISIATQTAGNTKSDPQFITVCSKPFPVTSEIQAVQNVSAVKLSWDRPQQYHSGFSYQVFVSNCTENSRNLSTLFENITVTDLQPGTLCQFSVYSFACGILGQPKTVSVLTKPSTVIPKLDNQRSNHSLLVKWDHPVGGLDMYILNISSEGWSSSEVLSNTEHNHTFSQLKAATVFTVTLTTVKEPFRETSDSVKMATYPNRPGEIKVLLKSSHSLLFQWDEAESMTAGSLNYNLTYWPSYNTSQYLTPNNTFLLDGLRSGTTYNVSVVTVGPMGFQSDPIRVHVTTKPDPVQNLQAGFTTINSISLNWTKVEGVPEYVVRVYSEKEEKNSTTRNNNMTIYNLMPSTSYNISVQSSTSDNTEGEAVWRQACTDAAPVKNVSCMGPNLTLPMLNVSWSPPPGNYKGFKFKLNSFGTNTTSSLTHTFTGLKYNTLYKVMLWTTGCGKESTVESITCMTGITEPVVPKIEAVSISELQYNKFTLNLQSDIFNDSNGPVLYYGVLVYSGTIDCLDKSKKFDQCLMKTYEDWKAKRCSTFLAVIREQGQTGSRNVQTQTVIIGDETMWKGYKNGELNAKDTYNFAVIAFTRLEINNSLVDVSNSYYSMSDFYQSPVTLPENPVVIGAAAAGASVAALLVVIIIVVVVCRGKQRKDDSTSVPIHSIRNKVSNPINVDDYEAYYRRQRADSFCGFAEEFENLRPVGINQSKTVAQAPENKAKNRYNNVLPYDSSRVKLSVLSSPFDDYINANYMPGYSSKKEFIAAQGPLPCTVDDFWRLIWEKNVHTIVMLTKCNEQGRVKCEEYWPAETKRFSNLTVMNISEIPLEDWTLRDFEVKNVKTAESRSVRHFHFTAWPDHGVPETTELLINFRHLVREHMDQYSRHSPTLVHCSAGVGRTGTFIAIDRLIFQIERDGVVDVYGIIHDLRMHRPLMVQTEDQYVFLNQCAMDIIKSRTGNNVDLIYQNTAALNIYENFEPLQKAKNGYHKA</sequence>
<dbReference type="GO" id="GO:0016020">
    <property type="term" value="C:membrane"/>
    <property type="evidence" value="ECO:0007669"/>
    <property type="project" value="UniProtKB-SubCell"/>
</dbReference>
<keyword evidence="9 13" id="KW-0472">Membrane</keyword>
<accession>A0A8C1I7Y9</accession>
<evidence type="ECO:0000256" key="8">
    <source>
        <dbReference type="ARBA" id="ARBA00022989"/>
    </source>
</evidence>
<comment type="catalytic activity">
    <reaction evidence="12">
        <text>O-phospho-L-tyrosyl-[protein] + H2O = L-tyrosyl-[protein] + phosphate</text>
        <dbReference type="Rhea" id="RHEA:10684"/>
        <dbReference type="Rhea" id="RHEA-COMP:10136"/>
        <dbReference type="Rhea" id="RHEA-COMP:20101"/>
        <dbReference type="ChEBI" id="CHEBI:15377"/>
        <dbReference type="ChEBI" id="CHEBI:43474"/>
        <dbReference type="ChEBI" id="CHEBI:46858"/>
        <dbReference type="ChEBI" id="CHEBI:61978"/>
        <dbReference type="EC" id="3.1.3.48"/>
    </reaction>
</comment>
<dbReference type="Pfam" id="PF00102">
    <property type="entry name" value="Y_phosphatase"/>
    <property type="match status" value="1"/>
</dbReference>
<protein>
    <recommendedName>
        <fullName evidence="2">protein-tyrosine-phosphatase</fullName>
        <ecNumber evidence="2">3.1.3.48</ecNumber>
    </recommendedName>
</protein>
<keyword evidence="18" id="KW-1185">Reference proteome</keyword>
<evidence type="ECO:0000256" key="6">
    <source>
        <dbReference type="ARBA" id="ARBA00022801"/>
    </source>
</evidence>
<feature type="domain" description="Fibronectin type-III" evidence="16">
    <location>
        <begin position="656"/>
        <end position="743"/>
    </location>
</feature>
<dbReference type="GO" id="GO:0032502">
    <property type="term" value="P:developmental process"/>
    <property type="evidence" value="ECO:0007669"/>
    <property type="project" value="UniProtKB-ARBA"/>
</dbReference>
<evidence type="ECO:0000256" key="5">
    <source>
        <dbReference type="ARBA" id="ARBA00022737"/>
    </source>
</evidence>
<reference evidence="17" key="1">
    <citation type="submission" date="2025-08" db="UniProtKB">
        <authorList>
            <consortium name="Ensembl"/>
        </authorList>
    </citation>
    <scope>IDENTIFICATION</scope>
</reference>
<proteinExistence type="inferred from homology"/>
<feature type="domain" description="Fibronectin type-III" evidence="16">
    <location>
        <begin position="829"/>
        <end position="920"/>
    </location>
</feature>
<dbReference type="Proteomes" id="UP000694427">
    <property type="component" value="Unplaced"/>
</dbReference>
<dbReference type="PROSITE" id="PS50055">
    <property type="entry name" value="TYR_PHOSPHATASE_PTP"/>
    <property type="match status" value="1"/>
</dbReference>
<keyword evidence="6" id="KW-0378">Hydrolase</keyword>
<evidence type="ECO:0000256" key="11">
    <source>
        <dbReference type="ARBA" id="ARBA00025789"/>
    </source>
</evidence>
<dbReference type="PANTHER" id="PTHR46957">
    <property type="entry name" value="CYTOKINE RECEPTOR"/>
    <property type="match status" value="1"/>
</dbReference>
<dbReference type="SMART" id="SM00060">
    <property type="entry name" value="FN3"/>
    <property type="match status" value="13"/>
</dbReference>
<dbReference type="Gene3D" id="2.60.40.10">
    <property type="entry name" value="Immunoglobulins"/>
    <property type="match status" value="12"/>
</dbReference>
<comment type="subcellular location">
    <subcellularLocation>
        <location evidence="1">Membrane</location>
        <topology evidence="1">Single-pass type I membrane protein</topology>
    </subcellularLocation>
</comment>
<dbReference type="InterPro" id="IPR016130">
    <property type="entry name" value="Tyr_Pase_AS"/>
</dbReference>
<keyword evidence="5" id="KW-0677">Repeat</keyword>
<comment type="similarity">
    <text evidence="11">Belongs to the protein-tyrosine phosphatase family. Receptor class 3 subfamily.</text>
</comment>
<dbReference type="InterPro" id="IPR000387">
    <property type="entry name" value="Tyr_Pase_dom"/>
</dbReference>
<evidence type="ECO:0000259" key="16">
    <source>
        <dbReference type="PROSITE" id="PS50853"/>
    </source>
</evidence>
<feature type="transmembrane region" description="Helical" evidence="13">
    <location>
        <begin position="1423"/>
        <end position="1448"/>
    </location>
</feature>
<dbReference type="PROSITE" id="PS00383">
    <property type="entry name" value="TYR_PHOSPHATASE_1"/>
    <property type="match status" value="1"/>
</dbReference>
<dbReference type="InterPro" id="IPR050713">
    <property type="entry name" value="RTP_Phos/Ushers"/>
</dbReference>
<dbReference type="InterPro" id="IPR036116">
    <property type="entry name" value="FN3_sf"/>
</dbReference>
<dbReference type="InterPro" id="IPR041201">
    <property type="entry name" value="PTPRJ_TM"/>
</dbReference>
<evidence type="ECO:0000259" key="15">
    <source>
        <dbReference type="PROSITE" id="PS50056"/>
    </source>
</evidence>
<evidence type="ECO:0000256" key="3">
    <source>
        <dbReference type="ARBA" id="ARBA00022692"/>
    </source>
</evidence>